<evidence type="ECO:0000259" key="8">
    <source>
        <dbReference type="PROSITE" id="PS01124"/>
    </source>
</evidence>
<keyword evidence="6" id="KW-0238">DNA-binding</keyword>
<protein>
    <submittedName>
        <fullName evidence="10">AraC-like DNA-binding protein/ABC-type Fe3+-hydroxamate transport system substrate-binding protein</fullName>
    </submittedName>
</protein>
<dbReference type="Gene3D" id="1.10.10.60">
    <property type="entry name" value="Homeodomain-like"/>
    <property type="match status" value="2"/>
</dbReference>
<feature type="domain" description="Fe/B12 periplasmic-binding" evidence="9">
    <location>
        <begin position="289"/>
        <end position="546"/>
    </location>
</feature>
<evidence type="ECO:0000256" key="5">
    <source>
        <dbReference type="ARBA" id="ARBA00023015"/>
    </source>
</evidence>
<reference evidence="10 11" key="1">
    <citation type="submission" date="2021-03" db="EMBL/GenBank/DDBJ databases">
        <title>Genomic Encyclopedia of Type Strains, Phase IV (KMG-IV): sequencing the most valuable type-strain genomes for metagenomic binning, comparative biology and taxonomic classification.</title>
        <authorList>
            <person name="Goeker M."/>
        </authorList>
    </citation>
    <scope>NUCLEOTIDE SEQUENCE [LARGE SCALE GENOMIC DNA]</scope>
    <source>
        <strain evidence="10 11">DSM 26048</strain>
    </source>
</reference>
<dbReference type="Proteomes" id="UP001519287">
    <property type="component" value="Unassembled WGS sequence"/>
</dbReference>
<keyword evidence="5" id="KW-0805">Transcription regulation</keyword>
<dbReference type="EMBL" id="JAGGLB010000031">
    <property type="protein sequence ID" value="MBP1995141.1"/>
    <property type="molecule type" value="Genomic_DNA"/>
</dbReference>
<name>A0ABS4J7T0_9BACL</name>
<dbReference type="InterPro" id="IPR018062">
    <property type="entry name" value="HTH_AraC-typ_CS"/>
</dbReference>
<evidence type="ECO:0000256" key="1">
    <source>
        <dbReference type="ARBA" id="ARBA00004196"/>
    </source>
</evidence>
<comment type="subcellular location">
    <subcellularLocation>
        <location evidence="1">Cell envelope</location>
    </subcellularLocation>
</comment>
<evidence type="ECO:0000256" key="3">
    <source>
        <dbReference type="ARBA" id="ARBA00022448"/>
    </source>
</evidence>
<keyword evidence="4" id="KW-0732">Signal</keyword>
<dbReference type="SMART" id="SM00342">
    <property type="entry name" value="HTH_ARAC"/>
    <property type="match status" value="1"/>
</dbReference>
<dbReference type="InterPro" id="IPR009057">
    <property type="entry name" value="Homeodomain-like_sf"/>
</dbReference>
<proteinExistence type="inferred from homology"/>
<dbReference type="InterPro" id="IPR003313">
    <property type="entry name" value="AraC-bd"/>
</dbReference>
<organism evidence="10 11">
    <name type="scientific">Paenibacillus eucommiae</name>
    <dbReference type="NCBI Taxonomy" id="1355755"/>
    <lineage>
        <taxon>Bacteria</taxon>
        <taxon>Bacillati</taxon>
        <taxon>Bacillota</taxon>
        <taxon>Bacilli</taxon>
        <taxon>Bacillales</taxon>
        <taxon>Paenibacillaceae</taxon>
        <taxon>Paenibacillus</taxon>
    </lineage>
</organism>
<dbReference type="InterPro" id="IPR002491">
    <property type="entry name" value="ABC_transptr_periplasmic_BD"/>
</dbReference>
<dbReference type="PANTHER" id="PTHR30532">
    <property type="entry name" value="IRON III DICITRATE-BINDING PERIPLASMIC PROTEIN"/>
    <property type="match status" value="1"/>
</dbReference>
<dbReference type="Pfam" id="PF01497">
    <property type="entry name" value="Peripla_BP_2"/>
    <property type="match status" value="1"/>
</dbReference>
<evidence type="ECO:0000259" key="9">
    <source>
        <dbReference type="PROSITE" id="PS50983"/>
    </source>
</evidence>
<dbReference type="InterPro" id="IPR018060">
    <property type="entry name" value="HTH_AraC"/>
</dbReference>
<dbReference type="PANTHER" id="PTHR30532:SF1">
    <property type="entry name" value="IRON(3+)-HYDROXAMATE-BINDING PROTEIN FHUD"/>
    <property type="match status" value="1"/>
</dbReference>
<dbReference type="SUPFAM" id="SSF53807">
    <property type="entry name" value="Helical backbone' metal receptor"/>
    <property type="match status" value="1"/>
</dbReference>
<evidence type="ECO:0000256" key="6">
    <source>
        <dbReference type="ARBA" id="ARBA00023125"/>
    </source>
</evidence>
<dbReference type="Pfam" id="PF12833">
    <property type="entry name" value="HTH_18"/>
    <property type="match status" value="1"/>
</dbReference>
<accession>A0ABS4J7T0</accession>
<dbReference type="Gene3D" id="3.40.50.1980">
    <property type="entry name" value="Nitrogenase molybdenum iron protein domain"/>
    <property type="match status" value="2"/>
</dbReference>
<dbReference type="Pfam" id="PF02311">
    <property type="entry name" value="AraC_binding"/>
    <property type="match status" value="1"/>
</dbReference>
<dbReference type="PROSITE" id="PS00041">
    <property type="entry name" value="HTH_ARAC_FAMILY_1"/>
    <property type="match status" value="1"/>
</dbReference>
<dbReference type="InterPro" id="IPR037923">
    <property type="entry name" value="HTH-like"/>
</dbReference>
<dbReference type="SUPFAM" id="SSF51215">
    <property type="entry name" value="Regulatory protein AraC"/>
    <property type="match status" value="1"/>
</dbReference>
<evidence type="ECO:0000313" key="11">
    <source>
        <dbReference type="Proteomes" id="UP001519287"/>
    </source>
</evidence>
<dbReference type="PROSITE" id="PS01124">
    <property type="entry name" value="HTH_ARAC_FAMILY_2"/>
    <property type="match status" value="1"/>
</dbReference>
<comment type="caution">
    <text evidence="10">The sequence shown here is derived from an EMBL/GenBank/DDBJ whole genome shotgun (WGS) entry which is preliminary data.</text>
</comment>
<sequence length="546" mass="62717">MDHTEDVSPMASPALMYTLTSIQWITPSVRRETAEEYEYEYEHGHALLAVTGGTGRLLLDEGEFGLGQGSCFLLVPGMKSRIESGKAELSYYLLTFEALGMPRAVEAEGMAEKRTTDTLPCRGEVVCSPFSTCLTWLEDIYEHRNTREELEVFRNHVRFHNVLLFLFQQNRGRAPEKDDNGWRQAVEHSIQHIVEHYNTPLTVEELAAIANIDRWKYTRLFKEVTGQVPLQYLNDVRIDRTKTLLRMTEDRLFDIAQHVGFNNEYYLNRRFKQKVGISPGQYRRNHREPMRVIAPFMEDFLVALDIVPVAQYSHTRWGRQDYLGLDHIPTFDEMSGSFESLSAHSPDFIMLKDRYDPRLYTQCRQISSTCVISRLSDDWRSMLRIVADLFGRSEQAEKVISAYEHKARMARVALHRKAGQQTVACLRVSADHMYLYGDQGFSGPVLHKDLGLLAYPLPGGADCTSRMARLTLEGLSCLSADHLFITFDKWHSQEPGAERWLLHDPVWQSLPAVRNGRVYEVDFLTWMNNGVISNGKKIDKVLQVLA</sequence>
<dbReference type="RefSeq" id="WP_245376006.1">
    <property type="nucleotide sequence ID" value="NZ_JAGGLB010000031.1"/>
</dbReference>
<evidence type="ECO:0000313" key="10">
    <source>
        <dbReference type="EMBL" id="MBP1995141.1"/>
    </source>
</evidence>
<comment type="similarity">
    <text evidence="2">Belongs to the bacterial solute-binding protein 8 family.</text>
</comment>
<keyword evidence="3" id="KW-0813">Transport</keyword>
<dbReference type="InterPro" id="IPR051313">
    <property type="entry name" value="Bact_iron-sidero_bind"/>
</dbReference>
<feature type="domain" description="HTH araC/xylS-type" evidence="8">
    <location>
        <begin position="187"/>
        <end position="285"/>
    </location>
</feature>
<gene>
    <name evidence="10" type="ORF">J2Z66_006783</name>
</gene>
<dbReference type="SUPFAM" id="SSF46689">
    <property type="entry name" value="Homeodomain-like"/>
    <property type="match status" value="2"/>
</dbReference>
<evidence type="ECO:0000256" key="7">
    <source>
        <dbReference type="ARBA" id="ARBA00023163"/>
    </source>
</evidence>
<keyword evidence="7" id="KW-0804">Transcription</keyword>
<dbReference type="PROSITE" id="PS50983">
    <property type="entry name" value="FE_B12_PBP"/>
    <property type="match status" value="1"/>
</dbReference>
<evidence type="ECO:0000256" key="4">
    <source>
        <dbReference type="ARBA" id="ARBA00022729"/>
    </source>
</evidence>
<keyword evidence="11" id="KW-1185">Reference proteome</keyword>
<evidence type="ECO:0000256" key="2">
    <source>
        <dbReference type="ARBA" id="ARBA00008814"/>
    </source>
</evidence>